<reference evidence="1 2" key="1">
    <citation type="submission" date="2013-04" db="EMBL/GenBank/DDBJ databases">
        <title>Hyphomonas sp. T24B3 Genome Sequencing.</title>
        <authorList>
            <person name="Lai Q."/>
            <person name="Shao Z."/>
        </authorList>
    </citation>
    <scope>NUCLEOTIDE SEQUENCE [LARGE SCALE GENOMIC DNA]</scope>
    <source>
        <strain evidence="1 2">T24B3</strain>
    </source>
</reference>
<gene>
    <name evidence="1" type="ORF">HY3_13690</name>
</gene>
<protein>
    <submittedName>
        <fullName evidence="1">Uncharacterized protein</fullName>
    </submittedName>
</protein>
<dbReference type="Proteomes" id="UP000249123">
    <property type="component" value="Unassembled WGS sequence"/>
</dbReference>
<accession>A0A062TX36</accession>
<evidence type="ECO:0000313" key="2">
    <source>
        <dbReference type="Proteomes" id="UP000249123"/>
    </source>
</evidence>
<evidence type="ECO:0000313" key="1">
    <source>
        <dbReference type="EMBL" id="RAN33007.1"/>
    </source>
</evidence>
<dbReference type="EMBL" id="AWFB01000025">
    <property type="protein sequence ID" value="RAN33007.1"/>
    <property type="molecule type" value="Genomic_DNA"/>
</dbReference>
<organism evidence="1 2">
    <name type="scientific">Hyphomonas pacifica</name>
    <dbReference type="NCBI Taxonomy" id="1280941"/>
    <lineage>
        <taxon>Bacteria</taxon>
        <taxon>Pseudomonadati</taxon>
        <taxon>Pseudomonadota</taxon>
        <taxon>Alphaproteobacteria</taxon>
        <taxon>Hyphomonadales</taxon>
        <taxon>Hyphomonadaceae</taxon>
        <taxon>Hyphomonas</taxon>
    </lineage>
</organism>
<sequence>MVLWIHSTACQEEIVGFHLRLQKEQKRHSGLAARIVQKVRPLRKMWFGWQDNRGTRGHE</sequence>
<accession>A0A328K1D2</accession>
<comment type="caution">
    <text evidence="1">The sequence shown here is derived from an EMBL/GenBank/DDBJ whole genome shotgun (WGS) entry which is preliminary data.</text>
</comment>
<keyword evidence="2" id="KW-1185">Reference proteome</keyword>
<dbReference type="AlphaFoldDB" id="A0A062TX36"/>
<proteinExistence type="predicted"/>
<name>A0A062TX36_9PROT</name>